<keyword evidence="5 11" id="KW-0285">Flavoprotein</keyword>
<reference evidence="14 15" key="1">
    <citation type="submission" date="2022-03" db="EMBL/GenBank/DDBJ databases">
        <title>Novel taxa within the pig intestine.</title>
        <authorList>
            <person name="Wylensek D."/>
            <person name="Bishof K."/>
            <person name="Afrizal A."/>
            <person name="Clavel T."/>
        </authorList>
    </citation>
    <scope>NUCLEOTIDE SEQUENCE [LARGE SCALE GENOMIC DNA]</scope>
    <source>
        <strain evidence="14 15">CLA-KB-P66</strain>
    </source>
</reference>
<evidence type="ECO:0000256" key="2">
    <source>
        <dbReference type="ARBA" id="ARBA00004950"/>
    </source>
</evidence>
<protein>
    <recommendedName>
        <fullName evidence="4 10">L-aspartate oxidase</fullName>
        <ecNumber evidence="4 10">1.4.3.16</ecNumber>
    </recommendedName>
</protein>
<dbReference type="NCBIfam" id="TIGR00551">
    <property type="entry name" value="nadB"/>
    <property type="match status" value="1"/>
</dbReference>
<dbReference type="EMBL" id="JALBUT010000002">
    <property type="protein sequence ID" value="MDX8415043.1"/>
    <property type="molecule type" value="Genomic_DNA"/>
</dbReference>
<feature type="domain" description="Fumarate reductase/succinate dehydrogenase flavoprotein-like C-terminal" evidence="13">
    <location>
        <begin position="439"/>
        <end position="523"/>
    </location>
</feature>
<dbReference type="InterPro" id="IPR027477">
    <property type="entry name" value="Succ_DH/fumarate_Rdtase_cat_sf"/>
</dbReference>
<evidence type="ECO:0000256" key="8">
    <source>
        <dbReference type="ARBA" id="ARBA00023002"/>
    </source>
</evidence>
<dbReference type="InterPro" id="IPR005288">
    <property type="entry name" value="NadB"/>
</dbReference>
<evidence type="ECO:0000313" key="14">
    <source>
        <dbReference type="EMBL" id="MDX8415043.1"/>
    </source>
</evidence>
<keyword evidence="7 11" id="KW-0274">FAD</keyword>
<dbReference type="NCBIfam" id="NF006567">
    <property type="entry name" value="PRK09077.1"/>
    <property type="match status" value="1"/>
</dbReference>
<proteinExistence type="inferred from homology"/>
<dbReference type="PRINTS" id="PR00368">
    <property type="entry name" value="FADPNR"/>
</dbReference>
<evidence type="ECO:0000256" key="4">
    <source>
        <dbReference type="ARBA" id="ARBA00012173"/>
    </source>
</evidence>
<dbReference type="InterPro" id="IPR003953">
    <property type="entry name" value="FAD-dep_OxRdtase_2_FAD-bd"/>
</dbReference>
<comment type="similarity">
    <text evidence="3 11">Belongs to the FAD-dependent oxidoreductase 2 family. NadB subfamily.</text>
</comment>
<dbReference type="RefSeq" id="WP_370396487.1">
    <property type="nucleotide sequence ID" value="NZ_JALBUT010000002.1"/>
</dbReference>
<evidence type="ECO:0000256" key="11">
    <source>
        <dbReference type="RuleBase" id="RU362049"/>
    </source>
</evidence>
<gene>
    <name evidence="14" type="primary">nadB</name>
    <name evidence="14" type="ORF">MOX91_02460</name>
</gene>
<dbReference type="SUPFAM" id="SSF51905">
    <property type="entry name" value="FAD/NAD(P)-binding domain"/>
    <property type="match status" value="1"/>
</dbReference>
<comment type="caution">
    <text evidence="14">The sequence shown here is derived from an EMBL/GenBank/DDBJ whole genome shotgun (WGS) entry which is preliminary data.</text>
</comment>
<comment type="cofactor">
    <cofactor evidence="1 11">
        <name>FAD</name>
        <dbReference type="ChEBI" id="CHEBI:57692"/>
    </cofactor>
</comment>
<dbReference type="InterPro" id="IPR037099">
    <property type="entry name" value="Fum_R/Succ_DH_flav-like_C_sf"/>
</dbReference>
<dbReference type="Pfam" id="PF00890">
    <property type="entry name" value="FAD_binding_2"/>
    <property type="match status" value="1"/>
</dbReference>
<dbReference type="Pfam" id="PF02910">
    <property type="entry name" value="Succ_DH_flav_C"/>
    <property type="match status" value="1"/>
</dbReference>
<evidence type="ECO:0000313" key="15">
    <source>
        <dbReference type="Proteomes" id="UP001275932"/>
    </source>
</evidence>
<accession>A0ABU4WFK2</accession>
<comment type="function">
    <text evidence="11">Catalyzes the oxidation of L-aspartate to iminoaspartate.</text>
</comment>
<dbReference type="SUPFAM" id="SSF46977">
    <property type="entry name" value="Succinate dehydrogenase/fumarate reductase flavoprotein C-terminal domain"/>
    <property type="match status" value="1"/>
</dbReference>
<comment type="pathway">
    <text evidence="2 11">Cofactor biosynthesis; NAD(+) biosynthesis; iminoaspartate from L-aspartate (oxidase route): step 1/1.</text>
</comment>
<dbReference type="EC" id="1.4.3.16" evidence="4 10"/>
<comment type="catalytic activity">
    <reaction evidence="9">
        <text>L-aspartate + O2 = iminosuccinate + H2O2</text>
        <dbReference type="Rhea" id="RHEA:25876"/>
        <dbReference type="ChEBI" id="CHEBI:15379"/>
        <dbReference type="ChEBI" id="CHEBI:16240"/>
        <dbReference type="ChEBI" id="CHEBI:29991"/>
        <dbReference type="ChEBI" id="CHEBI:77875"/>
        <dbReference type="EC" id="1.4.3.16"/>
    </reaction>
    <physiologicalReaction direction="left-to-right" evidence="9">
        <dbReference type="Rhea" id="RHEA:25877"/>
    </physiologicalReaction>
</comment>
<dbReference type="SUPFAM" id="SSF56425">
    <property type="entry name" value="Succinate dehydrogenase/fumarate reductase flavoprotein, catalytic domain"/>
    <property type="match status" value="1"/>
</dbReference>
<evidence type="ECO:0000256" key="1">
    <source>
        <dbReference type="ARBA" id="ARBA00001974"/>
    </source>
</evidence>
<dbReference type="InterPro" id="IPR015939">
    <property type="entry name" value="Fum_Rdtase/Succ_DH_flav-like_C"/>
</dbReference>
<evidence type="ECO:0000256" key="6">
    <source>
        <dbReference type="ARBA" id="ARBA00022642"/>
    </source>
</evidence>
<evidence type="ECO:0000259" key="12">
    <source>
        <dbReference type="Pfam" id="PF00890"/>
    </source>
</evidence>
<evidence type="ECO:0000256" key="3">
    <source>
        <dbReference type="ARBA" id="ARBA00008562"/>
    </source>
</evidence>
<organism evidence="14 15">
    <name type="scientific">Intestinicryptomonas porci</name>
    <dbReference type="NCBI Taxonomy" id="2926320"/>
    <lineage>
        <taxon>Bacteria</taxon>
        <taxon>Pseudomonadati</taxon>
        <taxon>Verrucomicrobiota</taxon>
        <taxon>Opitutia</taxon>
        <taxon>Opitutales</taxon>
        <taxon>Intestinicryptomonaceae</taxon>
        <taxon>Intestinicryptomonas</taxon>
    </lineage>
</organism>
<dbReference type="Gene3D" id="1.20.58.100">
    <property type="entry name" value="Fumarate reductase/succinate dehydrogenase flavoprotein-like, C-terminal domain"/>
    <property type="match status" value="1"/>
</dbReference>
<comment type="subcellular location">
    <subcellularLocation>
        <location evidence="11">Cytoplasm</location>
    </subcellularLocation>
</comment>
<evidence type="ECO:0000259" key="13">
    <source>
        <dbReference type="Pfam" id="PF02910"/>
    </source>
</evidence>
<keyword evidence="8 11" id="KW-0560">Oxidoreductase</keyword>
<evidence type="ECO:0000256" key="7">
    <source>
        <dbReference type="ARBA" id="ARBA00022827"/>
    </source>
</evidence>
<name>A0ABU4WFK2_9BACT</name>
<dbReference type="GO" id="GO:0008734">
    <property type="term" value="F:L-aspartate oxidase activity"/>
    <property type="evidence" value="ECO:0007669"/>
    <property type="project" value="UniProtKB-EC"/>
</dbReference>
<evidence type="ECO:0000256" key="5">
    <source>
        <dbReference type="ARBA" id="ARBA00022630"/>
    </source>
</evidence>
<dbReference type="Proteomes" id="UP001275932">
    <property type="component" value="Unassembled WGS sequence"/>
</dbReference>
<dbReference type="PANTHER" id="PTHR42716:SF2">
    <property type="entry name" value="L-ASPARTATE OXIDASE, CHLOROPLASTIC"/>
    <property type="match status" value="1"/>
</dbReference>
<dbReference type="PRINTS" id="PR00411">
    <property type="entry name" value="PNDRDTASEI"/>
</dbReference>
<keyword evidence="15" id="KW-1185">Reference proteome</keyword>
<keyword evidence="6 11" id="KW-0662">Pyridine nucleotide biosynthesis</keyword>
<dbReference type="PANTHER" id="PTHR42716">
    <property type="entry name" value="L-ASPARTATE OXIDASE"/>
    <property type="match status" value="1"/>
</dbReference>
<dbReference type="PIRSF" id="PIRSF000171">
    <property type="entry name" value="SDHA_APRA_LASPO"/>
    <property type="match status" value="1"/>
</dbReference>
<evidence type="ECO:0000256" key="9">
    <source>
        <dbReference type="ARBA" id="ARBA00048305"/>
    </source>
</evidence>
<evidence type="ECO:0000256" key="10">
    <source>
        <dbReference type="NCBIfam" id="TIGR00551"/>
    </source>
</evidence>
<feature type="domain" description="FAD-dependent oxidoreductase 2 FAD-binding" evidence="12">
    <location>
        <begin position="6"/>
        <end position="388"/>
    </location>
</feature>
<dbReference type="Gene3D" id="3.90.700.10">
    <property type="entry name" value="Succinate dehydrogenase/fumarate reductase flavoprotein, catalytic domain"/>
    <property type="match status" value="1"/>
</dbReference>
<dbReference type="InterPro" id="IPR036188">
    <property type="entry name" value="FAD/NAD-bd_sf"/>
</dbReference>
<sequence>MEENFDIVVVGSGIAGLSFAIKTARLGYKVAIVTKKKSSETNTNHAQGGIASVTSSCDDFESHVKDTLIAGDGLCHEDVVRAIVTSGPNQIKMLMADGVPFSREADGSPALGREGGHSQRRILHVKDYTGRAIEEALLAYIKGNPNIKMFEHHFAVDLITESKVGIANSADENRVLGIYVLDTAADEVRTFKAKAIMLSTGGSGRVYSFTTNPDIATGDGIAMAYRAGAEVANLEFIQFHPTALYSNENERFLISEAVRGEGAVLRNSKGEAFMSKYDERADLAPRDIVARAIDQEMKRLGTPHVWLDITKFSREHLQDRFPQIFEHCIERGIDISKDYMPVVPAAHYQCGGVKTNLDGATNIGGLYACGEVACTGLHGANRLASNSLLEAVVIADNAAKAVHEYIRSSSFENSGHIASWVSGNVRNPDERVILQHNNEELCRTMWDYVGIVRTDKRLQRALNRVNNLYREIDEYYWNFKVEPSLLELRNKVLVALLIIRSAMSRKESRGLHYTLDYPEKSDKIKDTVLKRTFIP</sequence>
<dbReference type="Gene3D" id="3.50.50.60">
    <property type="entry name" value="FAD/NAD(P)-binding domain"/>
    <property type="match status" value="1"/>
</dbReference>